<dbReference type="CDD" id="cd02870">
    <property type="entry name" value="PseudoU_synth_RsuA_like"/>
    <property type="match status" value="1"/>
</dbReference>
<feature type="compositionally biased region" description="Basic and acidic residues" evidence="5">
    <location>
        <begin position="75"/>
        <end position="86"/>
    </location>
</feature>
<dbReference type="SUPFAM" id="SSF55120">
    <property type="entry name" value="Pseudouridine synthase"/>
    <property type="match status" value="1"/>
</dbReference>
<organism evidence="7 8">
    <name type="scientific">Parabacteroides goldsteinii DSM 19448 = WAL 12034</name>
    <dbReference type="NCBI Taxonomy" id="927665"/>
    <lineage>
        <taxon>Bacteria</taxon>
        <taxon>Pseudomonadati</taxon>
        <taxon>Bacteroidota</taxon>
        <taxon>Bacteroidia</taxon>
        <taxon>Bacteroidales</taxon>
        <taxon>Tannerellaceae</taxon>
        <taxon>Parabacteroides</taxon>
    </lineage>
</organism>
<feature type="compositionally biased region" description="Polar residues" evidence="5">
    <location>
        <begin position="129"/>
        <end position="144"/>
    </location>
</feature>
<feature type="region of interest" description="Disordered" evidence="5">
    <location>
        <begin position="1"/>
        <end position="242"/>
    </location>
</feature>
<dbReference type="AlphaFoldDB" id="A0A0F5JNG6"/>
<feature type="compositionally biased region" description="Gly residues" evidence="5">
    <location>
        <begin position="100"/>
        <end position="111"/>
    </location>
</feature>
<dbReference type="Gene3D" id="3.30.70.580">
    <property type="entry name" value="Pseudouridine synthase I, catalytic domain, N-terminal subdomain"/>
    <property type="match status" value="1"/>
</dbReference>
<feature type="compositionally biased region" description="Basic and acidic residues" evidence="5">
    <location>
        <begin position="45"/>
        <end position="60"/>
    </location>
</feature>
<dbReference type="InterPro" id="IPR042092">
    <property type="entry name" value="PsdUridine_s_RsuA/RluB/E/F_cat"/>
</dbReference>
<evidence type="ECO:0000256" key="3">
    <source>
        <dbReference type="PROSITE-ProRule" id="PRU00182"/>
    </source>
</evidence>
<dbReference type="STRING" id="927665.HMPREF1535_00799"/>
<evidence type="ECO:0000259" key="6">
    <source>
        <dbReference type="SMART" id="SM00363"/>
    </source>
</evidence>
<evidence type="ECO:0000256" key="2">
    <source>
        <dbReference type="ARBA" id="ARBA00023235"/>
    </source>
</evidence>
<feature type="domain" description="RNA-binding S4" evidence="6">
    <location>
        <begin position="264"/>
        <end position="325"/>
    </location>
</feature>
<dbReference type="PANTHER" id="PTHR47683">
    <property type="entry name" value="PSEUDOURIDINE SYNTHASE FAMILY PROTEIN-RELATED"/>
    <property type="match status" value="1"/>
</dbReference>
<evidence type="ECO:0000313" key="8">
    <source>
        <dbReference type="Proteomes" id="UP000033047"/>
    </source>
</evidence>
<evidence type="ECO:0000256" key="5">
    <source>
        <dbReference type="SAM" id="MobiDB-lite"/>
    </source>
</evidence>
<dbReference type="InterPro" id="IPR020103">
    <property type="entry name" value="PsdUridine_synth_cat_dom_sf"/>
</dbReference>
<dbReference type="EC" id="5.4.99.-" evidence="4"/>
<dbReference type="SUPFAM" id="SSF55174">
    <property type="entry name" value="Alpha-L RNA-binding motif"/>
    <property type="match status" value="1"/>
</dbReference>
<dbReference type="Pfam" id="PF00849">
    <property type="entry name" value="PseudoU_synth_2"/>
    <property type="match status" value="1"/>
</dbReference>
<feature type="compositionally biased region" description="Low complexity" evidence="5">
    <location>
        <begin position="223"/>
        <end position="234"/>
    </location>
</feature>
<dbReference type="RefSeq" id="WP_007654904.1">
    <property type="nucleotide sequence ID" value="NZ_KQ033912.1"/>
</dbReference>
<comment type="similarity">
    <text evidence="1 4">Belongs to the pseudouridine synthase RsuA family.</text>
</comment>
<sequence length="499" mass="56750">MSTEEREESQPRPRKVIPSIRRENTDQEGERRPYNQGYNRPEGNNYERRPYDRPSRDDRGGYNSYGDNRSSYGDRPSRPRTYDNREGGGYNSRPSYNNRGGYGNNREGGYGNNREGGYNSNREGGYNSRPSYGNNRPSYGNNDRSYGGGGSYNRPSRPNYDERPSRPYTPSQEGAAAGDGMKKRRPRVGDTRVNSYDSRDNRGGGRPSYGNNNRGGGYGNNNGYGNRRPGGQQRRTNDYNPNAKYNFQKQLKYKEVLADPNEPIRLNKFLSNAGVCSRREADEFITAGAVKVNDVVVTELGTKITRQDKVEFNDKPVQIESKVYIVLNKPKNCVTTSDDPQERLTVMDLVKNACQERIYPVGRLDRNTTGVLLLTNDGDLASKLTHPSFKKKKIYHVWLDKNVSIEDMEKIANGLELEDGEIHADAISYASEDDKSQVGIEIHSGRNRIVRRIFESLGYHVTKLDRVYFAGLTKRNLGRGKWRYLNEREVNALRMGAFE</sequence>
<gene>
    <name evidence="7" type="ORF">HMPREF1535_00799</name>
</gene>
<evidence type="ECO:0000313" key="7">
    <source>
        <dbReference type="EMBL" id="KKB58977.1"/>
    </source>
</evidence>
<dbReference type="InterPro" id="IPR036986">
    <property type="entry name" value="S4_RNA-bd_sf"/>
</dbReference>
<dbReference type="EMBL" id="AQHV01000004">
    <property type="protein sequence ID" value="KKB58977.1"/>
    <property type="molecule type" value="Genomic_DNA"/>
</dbReference>
<dbReference type="PROSITE" id="PS50889">
    <property type="entry name" value="S4"/>
    <property type="match status" value="1"/>
</dbReference>
<dbReference type="InterPro" id="IPR018496">
    <property type="entry name" value="PsdUridine_synth_RsuA/RluB_CS"/>
</dbReference>
<name>A0A0F5JNG6_9BACT</name>
<dbReference type="GO" id="GO:0000455">
    <property type="term" value="P:enzyme-directed rRNA pseudouridine synthesis"/>
    <property type="evidence" value="ECO:0007669"/>
    <property type="project" value="UniProtKB-ARBA"/>
</dbReference>
<dbReference type="PROSITE" id="PS01149">
    <property type="entry name" value="PSI_RSU"/>
    <property type="match status" value="1"/>
</dbReference>
<reference evidence="7 8" key="1">
    <citation type="submission" date="2013-04" db="EMBL/GenBank/DDBJ databases">
        <title>The Genome Sequence of Parabacteroides goldsteinii DSM 19448.</title>
        <authorList>
            <consortium name="The Broad Institute Genomics Platform"/>
            <person name="Earl A."/>
            <person name="Ward D."/>
            <person name="Feldgarden M."/>
            <person name="Gevers D."/>
            <person name="Martens E."/>
            <person name="Sakamoto M."/>
            <person name="Benno Y."/>
            <person name="Song Y."/>
            <person name="Liu C."/>
            <person name="Lee J."/>
            <person name="Bolanos M."/>
            <person name="Vaisanen M.L."/>
            <person name="Finegold S.M."/>
            <person name="Walker B."/>
            <person name="Young S."/>
            <person name="Zeng Q."/>
            <person name="Gargeya S."/>
            <person name="Fitzgerald M."/>
            <person name="Haas B."/>
            <person name="Abouelleil A."/>
            <person name="Allen A.W."/>
            <person name="Alvarado L."/>
            <person name="Arachchi H.M."/>
            <person name="Berlin A.M."/>
            <person name="Chapman S.B."/>
            <person name="Gainer-Dewar J."/>
            <person name="Goldberg J."/>
            <person name="Griggs A."/>
            <person name="Gujja S."/>
            <person name="Hansen M."/>
            <person name="Howarth C."/>
            <person name="Imamovic A."/>
            <person name="Ireland A."/>
            <person name="Larimer J."/>
            <person name="McCowan C."/>
            <person name="Murphy C."/>
            <person name="Pearson M."/>
            <person name="Poon T.W."/>
            <person name="Priest M."/>
            <person name="Roberts A."/>
            <person name="Saif S."/>
            <person name="Shea T."/>
            <person name="Sisk P."/>
            <person name="Sykes S."/>
            <person name="Wortman J."/>
            <person name="Nusbaum C."/>
            <person name="Birren B."/>
        </authorList>
    </citation>
    <scope>NUCLEOTIDE SEQUENCE [LARGE SCALE GENOMIC DNA]</scope>
    <source>
        <strain evidence="7 8">DSM 19448</strain>
    </source>
</reference>
<dbReference type="Gene3D" id="3.10.290.10">
    <property type="entry name" value="RNA-binding S4 domain"/>
    <property type="match status" value="1"/>
</dbReference>
<feature type="compositionally biased region" description="Gly residues" evidence="5">
    <location>
        <begin position="213"/>
        <end position="222"/>
    </location>
</feature>
<keyword evidence="3" id="KW-0694">RNA-binding</keyword>
<dbReference type="InterPro" id="IPR000748">
    <property type="entry name" value="PsdUridine_synth_RsuA/RluB/E/F"/>
</dbReference>
<feature type="compositionally biased region" description="Basic and acidic residues" evidence="5">
    <location>
        <begin position="20"/>
        <end position="33"/>
    </location>
</feature>
<evidence type="ECO:0000256" key="1">
    <source>
        <dbReference type="ARBA" id="ARBA00008348"/>
    </source>
</evidence>
<dbReference type="NCBIfam" id="TIGR00093">
    <property type="entry name" value="pseudouridine synthase"/>
    <property type="match status" value="1"/>
</dbReference>
<dbReference type="InterPro" id="IPR006145">
    <property type="entry name" value="PsdUridine_synth_RsuA/RluA"/>
</dbReference>
<protein>
    <recommendedName>
        <fullName evidence="4">Pseudouridine synthase</fullName>
        <ecNumber evidence="4">5.4.99.-</ecNumber>
    </recommendedName>
</protein>
<dbReference type="Pfam" id="PF01479">
    <property type="entry name" value="S4"/>
    <property type="match status" value="1"/>
</dbReference>
<dbReference type="Gene3D" id="3.30.70.1560">
    <property type="entry name" value="Alpha-L RNA-binding motif"/>
    <property type="match status" value="1"/>
</dbReference>
<proteinExistence type="inferred from homology"/>
<dbReference type="InterPro" id="IPR020094">
    <property type="entry name" value="TruA/RsuA/RluB/E/F_N"/>
</dbReference>
<comment type="caution">
    <text evidence="7">The sequence shown here is derived from an EMBL/GenBank/DDBJ whole genome shotgun (WGS) entry which is preliminary data.</text>
</comment>
<feature type="compositionally biased region" description="Low complexity" evidence="5">
    <location>
        <begin position="112"/>
        <end position="128"/>
    </location>
</feature>
<dbReference type="CDD" id="cd00165">
    <property type="entry name" value="S4"/>
    <property type="match status" value="1"/>
</dbReference>
<dbReference type="GO" id="GO:0003723">
    <property type="term" value="F:RNA binding"/>
    <property type="evidence" value="ECO:0007669"/>
    <property type="project" value="UniProtKB-KW"/>
</dbReference>
<dbReference type="InterPro" id="IPR050343">
    <property type="entry name" value="RsuA_PseudoU_synthase"/>
</dbReference>
<dbReference type="FunFam" id="3.10.290.10:FF:000003">
    <property type="entry name" value="Pseudouridine synthase"/>
    <property type="match status" value="1"/>
</dbReference>
<dbReference type="GO" id="GO:0120159">
    <property type="term" value="F:rRNA pseudouridine synthase activity"/>
    <property type="evidence" value="ECO:0007669"/>
    <property type="project" value="UniProtKB-ARBA"/>
</dbReference>
<dbReference type="Proteomes" id="UP000033047">
    <property type="component" value="Unassembled WGS sequence"/>
</dbReference>
<accession>A0A0F5JNG6</accession>
<dbReference type="InterPro" id="IPR002942">
    <property type="entry name" value="S4_RNA-bd"/>
</dbReference>
<dbReference type="PATRIC" id="fig|927665.4.peg.817"/>
<dbReference type="PANTHER" id="PTHR47683:SF2">
    <property type="entry name" value="RNA-BINDING S4 DOMAIN-CONTAINING PROTEIN"/>
    <property type="match status" value="1"/>
</dbReference>
<keyword evidence="2 4" id="KW-0413">Isomerase</keyword>
<evidence type="ECO:0000256" key="4">
    <source>
        <dbReference type="RuleBase" id="RU003887"/>
    </source>
</evidence>
<dbReference type="SMART" id="SM00363">
    <property type="entry name" value="S4"/>
    <property type="match status" value="1"/>
</dbReference>
<dbReference type="HOGENOM" id="CLU_024979_0_3_10"/>